<sequence>MAMPEADRHGRLRIVTSAHDAIRLPRGPDQGEMSMTTSDQDTLRDLESRRCAALMGADEAVLAGLLTEDLVHIHLNGHVDDKPGYLAGFRDKYIFRNIERGELTIRIFGDAAVMTGPLIQTIVVRDSGQVIDVRAITTQVWSRDGDGWRLNTCHNAPVAA</sequence>
<dbReference type="EMBL" id="QZEW01000040">
    <property type="protein sequence ID" value="RJL14827.1"/>
    <property type="molecule type" value="Genomic_DNA"/>
</dbReference>
<dbReference type="Gene3D" id="3.10.450.50">
    <property type="match status" value="1"/>
</dbReference>
<dbReference type="InterPro" id="IPR032710">
    <property type="entry name" value="NTF2-like_dom_sf"/>
</dbReference>
<dbReference type="InterPro" id="IPR027843">
    <property type="entry name" value="DUF4440"/>
</dbReference>
<gene>
    <name evidence="2" type="ORF">D3P05_11105</name>
</gene>
<feature type="domain" description="DUF4440" evidence="1">
    <location>
        <begin position="43"/>
        <end position="150"/>
    </location>
</feature>
<evidence type="ECO:0000313" key="3">
    <source>
        <dbReference type="Proteomes" id="UP000283587"/>
    </source>
</evidence>
<dbReference type="Pfam" id="PF14534">
    <property type="entry name" value="DUF4440"/>
    <property type="match status" value="1"/>
</dbReference>
<accession>A0A419A6T4</accession>
<proteinExistence type="predicted"/>
<keyword evidence="3" id="KW-1185">Reference proteome</keyword>
<dbReference type="OrthoDB" id="5146008at2"/>
<evidence type="ECO:0000259" key="1">
    <source>
        <dbReference type="Pfam" id="PF14534"/>
    </source>
</evidence>
<evidence type="ECO:0000313" key="2">
    <source>
        <dbReference type="EMBL" id="RJL14827.1"/>
    </source>
</evidence>
<dbReference type="Proteomes" id="UP000283587">
    <property type="component" value="Unassembled WGS sequence"/>
</dbReference>
<protein>
    <submittedName>
        <fullName evidence="2">Nuclear transport factor 2 family protein</fullName>
    </submittedName>
</protein>
<name>A0A419A6T4_9RHOB</name>
<reference evidence="3" key="1">
    <citation type="submission" date="2018-09" db="EMBL/GenBank/DDBJ databases">
        <title>Paracoccus onubensis nov. sp. a moderate halophilic bacterium isolated from Gruta de las Maravillas (Aracena, Spain).</title>
        <authorList>
            <person name="Jurado V."/>
            <person name="Gutierrez-Patricio S."/>
            <person name="Gonzalez-Pimentel J.L."/>
            <person name="Miller A.Z."/>
            <person name="Laiz L."/>
            <person name="Saiz-Jimenez C."/>
        </authorList>
    </citation>
    <scope>NUCLEOTIDE SEQUENCE [LARGE SCALE GENOMIC DNA]</scope>
    <source>
        <strain evidence="3">DSM 26381</strain>
    </source>
</reference>
<organism evidence="2 3">
    <name type="scientific">Paracoccus siganidrum</name>
    <dbReference type="NCBI Taxonomy" id="1276757"/>
    <lineage>
        <taxon>Bacteria</taxon>
        <taxon>Pseudomonadati</taxon>
        <taxon>Pseudomonadota</taxon>
        <taxon>Alphaproteobacteria</taxon>
        <taxon>Rhodobacterales</taxon>
        <taxon>Paracoccaceae</taxon>
        <taxon>Paracoccus</taxon>
    </lineage>
</organism>
<comment type="caution">
    <text evidence="2">The sequence shown here is derived from an EMBL/GenBank/DDBJ whole genome shotgun (WGS) entry which is preliminary data.</text>
</comment>
<dbReference type="SUPFAM" id="SSF54427">
    <property type="entry name" value="NTF2-like"/>
    <property type="match status" value="1"/>
</dbReference>
<dbReference type="AlphaFoldDB" id="A0A419A6T4"/>